<dbReference type="AlphaFoldDB" id="A0A0C3P2Q5"/>
<reference evidence="8 9" key="1">
    <citation type="submission" date="2014-04" db="EMBL/GenBank/DDBJ databases">
        <authorList>
            <consortium name="DOE Joint Genome Institute"/>
            <person name="Kuo A."/>
            <person name="Kohler A."/>
            <person name="Costa M.D."/>
            <person name="Nagy L.G."/>
            <person name="Floudas D."/>
            <person name="Copeland A."/>
            <person name="Barry K.W."/>
            <person name="Cichocki N."/>
            <person name="Veneault-Fourrey C."/>
            <person name="LaButti K."/>
            <person name="Lindquist E.A."/>
            <person name="Lipzen A."/>
            <person name="Lundell T."/>
            <person name="Morin E."/>
            <person name="Murat C."/>
            <person name="Sun H."/>
            <person name="Tunlid A."/>
            <person name="Henrissat B."/>
            <person name="Grigoriev I.V."/>
            <person name="Hibbett D.S."/>
            <person name="Martin F."/>
            <person name="Nordberg H.P."/>
            <person name="Cantor M.N."/>
            <person name="Hua S.X."/>
        </authorList>
    </citation>
    <scope>NUCLEOTIDE SEQUENCE [LARGE SCALE GENOMIC DNA]</scope>
    <source>
        <strain evidence="8 9">Marx 270</strain>
    </source>
</reference>
<name>A0A0C3P2Q5_PISTI</name>
<dbReference type="InParanoid" id="A0A0C3P2Q5"/>
<reference evidence="9" key="2">
    <citation type="submission" date="2015-01" db="EMBL/GenBank/DDBJ databases">
        <title>Evolutionary Origins and Diversification of the Mycorrhizal Mutualists.</title>
        <authorList>
            <consortium name="DOE Joint Genome Institute"/>
            <consortium name="Mycorrhizal Genomics Consortium"/>
            <person name="Kohler A."/>
            <person name="Kuo A."/>
            <person name="Nagy L.G."/>
            <person name="Floudas D."/>
            <person name="Copeland A."/>
            <person name="Barry K.W."/>
            <person name="Cichocki N."/>
            <person name="Veneault-Fourrey C."/>
            <person name="LaButti K."/>
            <person name="Lindquist E.A."/>
            <person name="Lipzen A."/>
            <person name="Lundell T."/>
            <person name="Morin E."/>
            <person name="Murat C."/>
            <person name="Riley R."/>
            <person name="Ohm R."/>
            <person name="Sun H."/>
            <person name="Tunlid A."/>
            <person name="Henrissat B."/>
            <person name="Grigoriev I.V."/>
            <person name="Hibbett D.S."/>
            <person name="Martin F."/>
        </authorList>
    </citation>
    <scope>NUCLEOTIDE SEQUENCE [LARGE SCALE GENOMIC DNA]</scope>
    <source>
        <strain evidence="9">Marx 270</strain>
    </source>
</reference>
<keyword evidence="3 5" id="KW-0560">Oxidoreductase</keyword>
<evidence type="ECO:0000256" key="4">
    <source>
        <dbReference type="ARBA" id="ARBA00023062"/>
    </source>
</evidence>
<organism evidence="8 9">
    <name type="scientific">Pisolithus tinctorius Marx 270</name>
    <dbReference type="NCBI Taxonomy" id="870435"/>
    <lineage>
        <taxon>Eukaryota</taxon>
        <taxon>Fungi</taxon>
        <taxon>Dikarya</taxon>
        <taxon>Basidiomycota</taxon>
        <taxon>Agaricomycotina</taxon>
        <taxon>Agaricomycetes</taxon>
        <taxon>Agaricomycetidae</taxon>
        <taxon>Boletales</taxon>
        <taxon>Sclerodermatineae</taxon>
        <taxon>Pisolithaceae</taxon>
        <taxon>Pisolithus</taxon>
    </lineage>
</organism>
<dbReference type="Proteomes" id="UP000054217">
    <property type="component" value="Unassembled WGS sequence"/>
</dbReference>
<evidence type="ECO:0000259" key="7">
    <source>
        <dbReference type="Pfam" id="PF01619"/>
    </source>
</evidence>
<sequence>MSIAQAQSTDLIPLLRTYIVYSLISIPFLVDHAPQILDHLLRVPLVGRAVETIVRGTFFAQYVGGETVQDILPLIRRLRYENKGMLLGYSVEVDENVATAGTGHGTPKGQRSYEDASNSEQPIHKRIVEEIIHSIDTVGDFEDRLANESGIEGRGTWIAVKLTALLPRAESLRNFSMHLVHTRPEPPDSVPFPGTPSSSDLAILDRQSRSHPKSPLMEEDVRDLQELYANLRRICLRAKEQRIKIVIDAEYTWYQPAIDAFGHALMEQFNKLPENVWTKWLFSGSSSQRGPQPLVYMTYQAYLRRTPAHLAHSIALSRKRGYALGVKLVRGAYHPHEIASHIRSLHTMSISTDLDPPVYSSKVETDACYNTCVSVIVRAIADDIGSSPAQLPRLGVVFGTHNWGSSELVLHELVKNGLAREEGGVNEPRTVVIPREVAERCTFAQLYGMANSLTNHIVARTRSPIPFVLKYTPYGALGEVMPYLSRRAIENKSVLGNGGATRERKEAALVIWKKLFGSMGL</sequence>
<feature type="domain" description="Proline dehydrogenase" evidence="7">
    <location>
        <begin position="124"/>
        <end position="494"/>
    </location>
</feature>
<dbReference type="PANTHER" id="PTHR13914">
    <property type="entry name" value="PROLINE OXIDASE"/>
    <property type="match status" value="1"/>
</dbReference>
<comment type="cofactor">
    <cofactor evidence="5">
        <name>FAD</name>
        <dbReference type="ChEBI" id="CHEBI:57692"/>
    </cofactor>
</comment>
<dbReference type="InterPro" id="IPR002872">
    <property type="entry name" value="Proline_DH_dom"/>
</dbReference>
<dbReference type="OrthoDB" id="5464at2759"/>
<feature type="region of interest" description="Disordered" evidence="6">
    <location>
        <begin position="99"/>
        <end position="120"/>
    </location>
</feature>
<dbReference type="PANTHER" id="PTHR13914:SF0">
    <property type="entry name" value="PROLINE DEHYDROGENASE 1, MITOCHONDRIAL"/>
    <property type="match status" value="1"/>
</dbReference>
<dbReference type="FunCoup" id="A0A0C3P2Q5">
    <property type="interactions" value="301"/>
</dbReference>
<evidence type="ECO:0000313" key="9">
    <source>
        <dbReference type="Proteomes" id="UP000054217"/>
    </source>
</evidence>
<dbReference type="InterPro" id="IPR015659">
    <property type="entry name" value="Proline_oxidase"/>
</dbReference>
<proteinExistence type="inferred from homology"/>
<dbReference type="InterPro" id="IPR029041">
    <property type="entry name" value="FAD-linked_oxidoreductase-like"/>
</dbReference>
<keyword evidence="5" id="KW-0285">Flavoprotein</keyword>
<evidence type="ECO:0000256" key="1">
    <source>
        <dbReference type="ARBA" id="ARBA00005869"/>
    </source>
</evidence>
<evidence type="ECO:0000256" key="6">
    <source>
        <dbReference type="SAM" id="MobiDB-lite"/>
    </source>
</evidence>
<dbReference type="GO" id="GO:0005739">
    <property type="term" value="C:mitochondrion"/>
    <property type="evidence" value="ECO:0007669"/>
    <property type="project" value="TreeGrafter"/>
</dbReference>
<evidence type="ECO:0000256" key="5">
    <source>
        <dbReference type="RuleBase" id="RU364054"/>
    </source>
</evidence>
<comment type="function">
    <text evidence="5">Converts proline to delta-1-pyrroline-5-carboxylate.</text>
</comment>
<dbReference type="HOGENOM" id="CLU_018202_1_1_1"/>
<protein>
    <recommendedName>
        <fullName evidence="2 5">Proline dehydrogenase</fullName>
        <ecNumber evidence="2 5">1.5.5.2</ecNumber>
    </recommendedName>
</protein>
<comment type="similarity">
    <text evidence="1 5">Belongs to the proline oxidase family.</text>
</comment>
<evidence type="ECO:0000313" key="8">
    <source>
        <dbReference type="EMBL" id="KIO01776.1"/>
    </source>
</evidence>
<keyword evidence="9" id="KW-1185">Reference proteome</keyword>
<comment type="catalytic activity">
    <reaction evidence="5">
        <text>L-proline + a quinone = (S)-1-pyrroline-5-carboxylate + a quinol + H(+)</text>
        <dbReference type="Rhea" id="RHEA:23784"/>
        <dbReference type="ChEBI" id="CHEBI:15378"/>
        <dbReference type="ChEBI" id="CHEBI:17388"/>
        <dbReference type="ChEBI" id="CHEBI:24646"/>
        <dbReference type="ChEBI" id="CHEBI:60039"/>
        <dbReference type="ChEBI" id="CHEBI:132124"/>
        <dbReference type="EC" id="1.5.5.2"/>
    </reaction>
</comment>
<dbReference type="GO" id="GO:0010133">
    <property type="term" value="P:L-proline catabolic process to L-glutamate"/>
    <property type="evidence" value="ECO:0007669"/>
    <property type="project" value="TreeGrafter"/>
</dbReference>
<evidence type="ECO:0000256" key="2">
    <source>
        <dbReference type="ARBA" id="ARBA00012695"/>
    </source>
</evidence>
<gene>
    <name evidence="8" type="ORF">M404DRAFT_149472</name>
</gene>
<keyword evidence="4 5" id="KW-0642">Proline metabolism</keyword>
<evidence type="ECO:0000256" key="3">
    <source>
        <dbReference type="ARBA" id="ARBA00023002"/>
    </source>
</evidence>
<dbReference type="EMBL" id="KN831986">
    <property type="protein sequence ID" value="KIO01776.1"/>
    <property type="molecule type" value="Genomic_DNA"/>
</dbReference>
<dbReference type="EC" id="1.5.5.2" evidence="2 5"/>
<dbReference type="SUPFAM" id="SSF51730">
    <property type="entry name" value="FAD-linked oxidoreductase"/>
    <property type="match status" value="1"/>
</dbReference>
<keyword evidence="5" id="KW-0274">FAD</keyword>
<dbReference type="GO" id="GO:0071949">
    <property type="term" value="F:FAD binding"/>
    <property type="evidence" value="ECO:0007669"/>
    <property type="project" value="TreeGrafter"/>
</dbReference>
<accession>A0A0C3P2Q5</accession>
<dbReference type="Gene3D" id="3.20.20.220">
    <property type="match status" value="1"/>
</dbReference>
<dbReference type="Pfam" id="PF01619">
    <property type="entry name" value="Pro_dh"/>
    <property type="match status" value="1"/>
</dbReference>
<dbReference type="GO" id="GO:0004657">
    <property type="term" value="F:proline dehydrogenase activity"/>
    <property type="evidence" value="ECO:0007669"/>
    <property type="project" value="UniProtKB-EC"/>
</dbReference>
<dbReference type="STRING" id="870435.A0A0C3P2Q5"/>